<evidence type="ECO:0000256" key="2">
    <source>
        <dbReference type="ARBA" id="ARBA00022448"/>
    </source>
</evidence>
<dbReference type="EC" id="7.1.1.-" evidence="4"/>
<sequence>MVPNLLTAIMESALVEEIVSKFEGSSPRASIDHPAANVPADLLTSVAQWLRDAKGFDMLMDVTSIDFSEDASPRFTGVYHFANSMKHEYVRIAADCLDDVEPELPSLSKIYPAADWHERENFDLMGIKYQGHPDMRRILMWEAYPYHPLRKEFPLAGIETELPAADVAEATQAKVIAAPMMGGPFHSPQTGAMSKREPRAADESWTEAKPKPKN</sequence>
<proteinExistence type="inferred from homology"/>
<comment type="function">
    <text evidence="4">NDH-1 shuttles electrons from NADH, via FMN and iron-sulfur (Fe-S) centers, to quinones in the respiratory chain.</text>
</comment>
<evidence type="ECO:0000256" key="1">
    <source>
        <dbReference type="ARBA" id="ARBA00007569"/>
    </source>
</evidence>
<evidence type="ECO:0000256" key="3">
    <source>
        <dbReference type="RuleBase" id="RU003456"/>
    </source>
</evidence>
<evidence type="ECO:0000259" key="6">
    <source>
        <dbReference type="Pfam" id="PF00329"/>
    </source>
</evidence>
<dbReference type="AlphaFoldDB" id="A0A8J3GFK9"/>
<evidence type="ECO:0000256" key="5">
    <source>
        <dbReference type="SAM" id="MobiDB-lite"/>
    </source>
</evidence>
<dbReference type="InterPro" id="IPR020396">
    <property type="entry name" value="NADH_UbQ_OxRdtase_CS"/>
</dbReference>
<reference evidence="7" key="1">
    <citation type="journal article" date="2014" name="Int. J. Syst. Evol. Microbiol.">
        <title>Complete genome sequence of Corynebacterium casei LMG S-19264T (=DSM 44701T), isolated from a smear-ripened cheese.</title>
        <authorList>
            <consortium name="US DOE Joint Genome Institute (JGI-PGF)"/>
            <person name="Walter F."/>
            <person name="Albersmeier A."/>
            <person name="Kalinowski J."/>
            <person name="Ruckert C."/>
        </authorList>
    </citation>
    <scope>NUCLEOTIDE SEQUENCE</scope>
    <source>
        <strain evidence="7">KCTC 12870</strain>
    </source>
</reference>
<dbReference type="InterPro" id="IPR037232">
    <property type="entry name" value="NADH_quin_OxRdtase_su_C/D-like"/>
</dbReference>
<feature type="compositionally biased region" description="Basic and acidic residues" evidence="5">
    <location>
        <begin position="194"/>
        <end position="214"/>
    </location>
</feature>
<gene>
    <name evidence="7" type="ORF">GCM10007047_32220</name>
</gene>
<dbReference type="PROSITE" id="PS00542">
    <property type="entry name" value="COMPLEX1_30K"/>
    <property type="match status" value="1"/>
</dbReference>
<dbReference type="GO" id="GO:0008137">
    <property type="term" value="F:NADH dehydrogenase (ubiquinone) activity"/>
    <property type="evidence" value="ECO:0007669"/>
    <property type="project" value="InterPro"/>
</dbReference>
<dbReference type="EMBL" id="BMXG01000028">
    <property type="protein sequence ID" value="GHC12385.1"/>
    <property type="molecule type" value="Genomic_DNA"/>
</dbReference>
<dbReference type="GO" id="GO:0016651">
    <property type="term" value="F:oxidoreductase activity, acting on NAD(P)H"/>
    <property type="evidence" value="ECO:0007669"/>
    <property type="project" value="InterPro"/>
</dbReference>
<dbReference type="GO" id="GO:0048038">
    <property type="term" value="F:quinone binding"/>
    <property type="evidence" value="ECO:0007669"/>
    <property type="project" value="UniProtKB-KW"/>
</dbReference>
<keyword evidence="2 3" id="KW-0813">Transport</keyword>
<dbReference type="PANTHER" id="PTHR10884">
    <property type="entry name" value="NADH DEHYDROGENASE UBIQUINONE IRON-SULFUR PROTEIN 3"/>
    <property type="match status" value="1"/>
</dbReference>
<keyword evidence="4" id="KW-0874">Quinone</keyword>
<keyword evidence="3" id="KW-1278">Translocase</keyword>
<comment type="caution">
    <text evidence="7">The sequence shown here is derived from an EMBL/GenBank/DDBJ whole genome shotgun (WGS) entry which is preliminary data.</text>
</comment>
<dbReference type="Proteomes" id="UP000642829">
    <property type="component" value="Unassembled WGS sequence"/>
</dbReference>
<dbReference type="InterPro" id="IPR001268">
    <property type="entry name" value="NADH_UbQ_OxRdtase_30kDa_su"/>
</dbReference>
<accession>A0A8J3GFK9</accession>
<keyword evidence="3" id="KW-0520">NAD</keyword>
<protein>
    <recommendedName>
        <fullName evidence="4">NADH-quinone oxidoreductase</fullName>
        <ecNumber evidence="4">7.1.1.-</ecNumber>
    </recommendedName>
</protein>
<dbReference type="PANTHER" id="PTHR10884:SF14">
    <property type="entry name" value="NADH DEHYDROGENASE [UBIQUINONE] IRON-SULFUR PROTEIN 3, MITOCHONDRIAL"/>
    <property type="match status" value="1"/>
</dbReference>
<comment type="similarity">
    <text evidence="1 3">Belongs to the complex I 30 kDa subunit family.</text>
</comment>
<comment type="catalytic activity">
    <reaction evidence="4">
        <text>a quinone + NADH + 5 H(+)(in) = a quinol + NAD(+) + 4 H(+)(out)</text>
        <dbReference type="Rhea" id="RHEA:57888"/>
        <dbReference type="ChEBI" id="CHEBI:15378"/>
        <dbReference type="ChEBI" id="CHEBI:24646"/>
        <dbReference type="ChEBI" id="CHEBI:57540"/>
        <dbReference type="ChEBI" id="CHEBI:57945"/>
        <dbReference type="ChEBI" id="CHEBI:132124"/>
    </reaction>
</comment>
<name>A0A8J3GFK9_9BACT</name>
<feature type="region of interest" description="Disordered" evidence="5">
    <location>
        <begin position="184"/>
        <end position="214"/>
    </location>
</feature>
<feature type="domain" description="NADH:ubiquinone oxidoreductase 30kDa subunit" evidence="6">
    <location>
        <begin position="37"/>
        <end position="157"/>
    </location>
</feature>
<reference evidence="7" key="2">
    <citation type="submission" date="2020-09" db="EMBL/GenBank/DDBJ databases">
        <authorList>
            <person name="Sun Q."/>
            <person name="Kim S."/>
        </authorList>
    </citation>
    <scope>NUCLEOTIDE SEQUENCE</scope>
    <source>
        <strain evidence="7">KCTC 12870</strain>
    </source>
</reference>
<keyword evidence="8" id="KW-1185">Reference proteome</keyword>
<evidence type="ECO:0000313" key="7">
    <source>
        <dbReference type="EMBL" id="GHC12385.1"/>
    </source>
</evidence>
<dbReference type="Pfam" id="PF00329">
    <property type="entry name" value="Complex1_30kDa"/>
    <property type="match status" value="1"/>
</dbReference>
<dbReference type="SUPFAM" id="SSF143243">
    <property type="entry name" value="Nqo5-like"/>
    <property type="match status" value="1"/>
</dbReference>
<evidence type="ECO:0000256" key="4">
    <source>
        <dbReference type="RuleBase" id="RU003582"/>
    </source>
</evidence>
<dbReference type="Gene3D" id="3.30.460.80">
    <property type="entry name" value="NADH:ubiquinone oxidoreductase, 30kDa subunit"/>
    <property type="match status" value="1"/>
</dbReference>
<organism evidence="7 8">
    <name type="scientific">Cerasicoccus arenae</name>
    <dbReference type="NCBI Taxonomy" id="424488"/>
    <lineage>
        <taxon>Bacteria</taxon>
        <taxon>Pseudomonadati</taxon>
        <taxon>Verrucomicrobiota</taxon>
        <taxon>Opitutia</taxon>
        <taxon>Puniceicoccales</taxon>
        <taxon>Cerasicoccaceae</taxon>
        <taxon>Cerasicoccus</taxon>
    </lineage>
</organism>
<evidence type="ECO:0000313" key="8">
    <source>
        <dbReference type="Proteomes" id="UP000642829"/>
    </source>
</evidence>